<sequence>MKDFRQQMLNKWHAISDSDRRALMLLSLFLGGIIAVYGVLLPARGFFLSAHESLDDQKALISFMRSNEAVLKKAASASGSANPTADGTMLQRVTQAAKLHNLTIKRFEPEGDNRIRLWVEEARYDALNHWLDGLLKEGFNVQSMNLDALPKEGMVSARLTLDR</sequence>
<reference evidence="11 12" key="1">
    <citation type="submission" date="2023-04" db="EMBL/GenBank/DDBJ databases">
        <title>Marinobulbifer ophiurae gen. nov., sp. Nov., isolate from tissue of brittle star Ophioplocus japonicus.</title>
        <authorList>
            <person name="Kawano K."/>
            <person name="Sawayama S."/>
            <person name="Nakagawa S."/>
        </authorList>
    </citation>
    <scope>NUCLEOTIDE SEQUENCE [LARGE SCALE GENOMIC DNA]</scope>
    <source>
        <strain evidence="11 12">NKW57</strain>
    </source>
</reference>
<keyword evidence="7" id="KW-0653">Protein transport</keyword>
<name>A0ABQ6M1S5_9GAMM</name>
<evidence type="ECO:0000313" key="11">
    <source>
        <dbReference type="EMBL" id="GMG88234.1"/>
    </source>
</evidence>
<evidence type="ECO:0000256" key="6">
    <source>
        <dbReference type="ARBA" id="ARBA00022692"/>
    </source>
</evidence>
<dbReference type="EMBL" id="BSYJ01000005">
    <property type="protein sequence ID" value="GMG88234.1"/>
    <property type="molecule type" value="Genomic_DNA"/>
</dbReference>
<evidence type="ECO:0000256" key="5">
    <source>
        <dbReference type="ARBA" id="ARBA00022519"/>
    </source>
</evidence>
<accession>A0ABQ6M1S5</accession>
<dbReference type="Proteomes" id="UP001224392">
    <property type="component" value="Unassembled WGS sequence"/>
</dbReference>
<feature type="transmembrane region" description="Helical" evidence="10">
    <location>
        <begin position="21"/>
        <end position="40"/>
    </location>
</feature>
<protein>
    <recommendedName>
        <fullName evidence="13">General secretion pathway protein M</fullName>
    </recommendedName>
</protein>
<evidence type="ECO:0000256" key="7">
    <source>
        <dbReference type="ARBA" id="ARBA00022927"/>
    </source>
</evidence>
<keyword evidence="3" id="KW-0813">Transport</keyword>
<keyword evidence="4" id="KW-1003">Cell membrane</keyword>
<evidence type="ECO:0000256" key="8">
    <source>
        <dbReference type="ARBA" id="ARBA00022989"/>
    </source>
</evidence>
<keyword evidence="8 10" id="KW-1133">Transmembrane helix</keyword>
<keyword evidence="9 10" id="KW-0472">Membrane</keyword>
<organism evidence="11 12">
    <name type="scientific">Biformimicrobium ophioploci</name>
    <dbReference type="NCBI Taxonomy" id="3036711"/>
    <lineage>
        <taxon>Bacteria</taxon>
        <taxon>Pseudomonadati</taxon>
        <taxon>Pseudomonadota</taxon>
        <taxon>Gammaproteobacteria</taxon>
        <taxon>Cellvibrionales</taxon>
        <taxon>Microbulbiferaceae</taxon>
        <taxon>Biformimicrobium</taxon>
    </lineage>
</organism>
<keyword evidence="6 10" id="KW-0812">Transmembrane</keyword>
<evidence type="ECO:0008006" key="13">
    <source>
        <dbReference type="Google" id="ProtNLM"/>
    </source>
</evidence>
<evidence type="ECO:0000256" key="10">
    <source>
        <dbReference type="SAM" id="Phobius"/>
    </source>
</evidence>
<dbReference type="InterPro" id="IPR023229">
    <property type="entry name" value="T2SS_M_periplasmic_sf"/>
</dbReference>
<dbReference type="SUPFAM" id="SSF103054">
    <property type="entry name" value="General secretion pathway protein M, EpsM"/>
    <property type="match status" value="1"/>
</dbReference>
<dbReference type="Gene3D" id="3.30.1360.100">
    <property type="entry name" value="General secretion pathway protein M, EpsM"/>
    <property type="match status" value="1"/>
</dbReference>
<proteinExistence type="inferred from homology"/>
<evidence type="ECO:0000256" key="9">
    <source>
        <dbReference type="ARBA" id="ARBA00023136"/>
    </source>
</evidence>
<dbReference type="InterPro" id="IPR007690">
    <property type="entry name" value="T2SS_GspM"/>
</dbReference>
<evidence type="ECO:0000313" key="12">
    <source>
        <dbReference type="Proteomes" id="UP001224392"/>
    </source>
</evidence>
<evidence type="ECO:0000256" key="2">
    <source>
        <dbReference type="ARBA" id="ARBA00010637"/>
    </source>
</evidence>
<evidence type="ECO:0000256" key="4">
    <source>
        <dbReference type="ARBA" id="ARBA00022475"/>
    </source>
</evidence>
<dbReference type="RefSeq" id="WP_285764843.1">
    <property type="nucleotide sequence ID" value="NZ_BSYJ01000005.1"/>
</dbReference>
<evidence type="ECO:0000256" key="3">
    <source>
        <dbReference type="ARBA" id="ARBA00022448"/>
    </source>
</evidence>
<gene>
    <name evidence="11" type="ORF">MNKW57_25550</name>
</gene>
<comment type="subcellular location">
    <subcellularLocation>
        <location evidence="1">Cell inner membrane</location>
        <topology evidence="1">Single-pass membrane protein</topology>
    </subcellularLocation>
</comment>
<keyword evidence="12" id="KW-1185">Reference proteome</keyword>
<keyword evidence="5" id="KW-0997">Cell inner membrane</keyword>
<comment type="similarity">
    <text evidence="2">Belongs to the GSP M family.</text>
</comment>
<dbReference type="Pfam" id="PF04612">
    <property type="entry name" value="T2SSM"/>
    <property type="match status" value="1"/>
</dbReference>
<evidence type="ECO:0000256" key="1">
    <source>
        <dbReference type="ARBA" id="ARBA00004377"/>
    </source>
</evidence>
<comment type="caution">
    <text evidence="11">The sequence shown here is derived from an EMBL/GenBank/DDBJ whole genome shotgun (WGS) entry which is preliminary data.</text>
</comment>